<evidence type="ECO:0000313" key="4">
    <source>
        <dbReference type="Proteomes" id="UP001201163"/>
    </source>
</evidence>
<dbReference type="PANTHER" id="PTHR36223">
    <property type="entry name" value="BETA-LACTAMASE-TYPE TRANSPEPTIDASE FOLD DOMAIN CONTAINING PROTEIN"/>
    <property type="match status" value="1"/>
</dbReference>
<feature type="domain" description="DUF7918" evidence="2">
    <location>
        <begin position="9"/>
        <end position="206"/>
    </location>
</feature>
<feature type="region of interest" description="Disordered" evidence="1">
    <location>
        <begin position="203"/>
        <end position="249"/>
    </location>
</feature>
<dbReference type="PANTHER" id="PTHR36223:SF1">
    <property type="entry name" value="TRANSCRIPTION ELONGATION FACTOR EAF N-TERMINAL DOMAIN-CONTAINING PROTEIN"/>
    <property type="match status" value="1"/>
</dbReference>
<dbReference type="Proteomes" id="UP001201163">
    <property type="component" value="Unassembled WGS sequence"/>
</dbReference>
<dbReference type="InterPro" id="IPR057678">
    <property type="entry name" value="DUF7918"/>
</dbReference>
<comment type="caution">
    <text evidence="3">The sequence shown here is derived from an EMBL/GenBank/DDBJ whole genome shotgun (WGS) entry which is preliminary data.</text>
</comment>
<evidence type="ECO:0000313" key="3">
    <source>
        <dbReference type="EMBL" id="KAH8996745.1"/>
    </source>
</evidence>
<reference evidence="3" key="1">
    <citation type="submission" date="2022-01" db="EMBL/GenBank/DDBJ databases">
        <title>Comparative genomics reveals a dynamic genome evolution in the ectomycorrhizal milk-cap (Lactarius) mushrooms.</title>
        <authorList>
            <consortium name="DOE Joint Genome Institute"/>
            <person name="Lebreton A."/>
            <person name="Tang N."/>
            <person name="Kuo A."/>
            <person name="LaButti K."/>
            <person name="Drula E."/>
            <person name="Barry K."/>
            <person name="Clum A."/>
            <person name="Lipzen A."/>
            <person name="Mousain D."/>
            <person name="Ng V."/>
            <person name="Wang R."/>
            <person name="Wang X."/>
            <person name="Dai Y."/>
            <person name="Henrissat B."/>
            <person name="Grigoriev I.V."/>
            <person name="Guerin-Laguette A."/>
            <person name="Yu F."/>
            <person name="Martin F.M."/>
        </authorList>
    </citation>
    <scope>NUCLEOTIDE SEQUENCE</scope>
    <source>
        <strain evidence="3">QP</strain>
    </source>
</reference>
<gene>
    <name evidence="3" type="ORF">EDB92DRAFT_1522728</name>
</gene>
<feature type="compositionally biased region" description="Basic and acidic residues" evidence="1">
    <location>
        <begin position="237"/>
        <end position="248"/>
    </location>
</feature>
<accession>A0AAD4QG62</accession>
<evidence type="ECO:0000256" key="1">
    <source>
        <dbReference type="SAM" id="MobiDB-lite"/>
    </source>
</evidence>
<protein>
    <recommendedName>
        <fullName evidence="2">DUF7918 domain-containing protein</fullName>
    </recommendedName>
</protein>
<dbReference type="EMBL" id="JAKELL010000008">
    <property type="protein sequence ID" value="KAH8996745.1"/>
    <property type="molecule type" value="Genomic_DNA"/>
</dbReference>
<name>A0AAD4QG62_9AGAM</name>
<organism evidence="3 4">
    <name type="scientific">Lactarius akahatsu</name>
    <dbReference type="NCBI Taxonomy" id="416441"/>
    <lineage>
        <taxon>Eukaryota</taxon>
        <taxon>Fungi</taxon>
        <taxon>Dikarya</taxon>
        <taxon>Basidiomycota</taxon>
        <taxon>Agaricomycotina</taxon>
        <taxon>Agaricomycetes</taxon>
        <taxon>Russulales</taxon>
        <taxon>Russulaceae</taxon>
        <taxon>Lactarius</taxon>
    </lineage>
</organism>
<dbReference type="AlphaFoldDB" id="A0AAD4QG62"/>
<dbReference type="Pfam" id="PF25534">
    <property type="entry name" value="DUF7918"/>
    <property type="match status" value="1"/>
</dbReference>
<sequence>MPLSLPSMNAAIVCNGKELETYDMKQEGTSSLTAFVASEAGKQFKIKLSNNLTNFEFAIILHIDGRRVQTMHYRPGESGEFLGPYNSACSILPYKFHELQLVDLEDAPAAPEMGTIELKAYRCQKLCTAGPLSLFTHKDLHQGRVSELSKKAGWHHVATGDEIPVEPRPNSIVLDYLDPWTGPPYASIKVFYRPRELLRAQGIIPADDVGGQESPVNNKKRAREGGSPGPSRSHPNIKREEISKDARAARMRALQAELNALKAAEQSNTSVKREMRSPSPIVVRNAGEVVDLTLDD</sequence>
<evidence type="ECO:0000259" key="2">
    <source>
        <dbReference type="Pfam" id="PF25534"/>
    </source>
</evidence>
<keyword evidence="4" id="KW-1185">Reference proteome</keyword>
<proteinExistence type="predicted"/>